<dbReference type="Pfam" id="PF04422">
    <property type="entry name" value="FrhB_FdhB_N"/>
    <property type="match status" value="1"/>
</dbReference>
<dbReference type="InterPro" id="IPR007525">
    <property type="entry name" value="FrhB_FdhB_C"/>
</dbReference>
<evidence type="ECO:0000313" key="3">
    <source>
        <dbReference type="EMBL" id="OOM75817.1"/>
    </source>
</evidence>
<evidence type="ECO:0000259" key="1">
    <source>
        <dbReference type="Pfam" id="PF04422"/>
    </source>
</evidence>
<sequence>MVKNQVKMYEHYCTGCGLCHSSNGVKLKANEKGFFVPKLNSNIISNFCQKVCPANGISTNEERSNIWGNYVHTYSGYSNDETLRYKSSSGGALSEIASYLLETKKVDGVIHIFVTDKDPISTKTFCSITRSEIIERCGSRYITSSPLYDIYSKVEKGKKYAFIGRPCDIVALKNYMHEFKTFENEIIYTLSFFCAGTPSRAANVNLIKDMGCSVQNCMSFKYRGDGWPGYATAVDKEGNKYKAEYNIAWGKYLGRDIMPICRLCTDGIGKVADITCADLWYLNSEGKPDFSEHNGRNVIFTRTSKGDSLLQEIASSNRMTLDYYDEKMKDFYLIQTHQFDRTITLYSQILAMKLLGRKYPNYNVRTLKNFSELATLKRKCKIFFGTIKRIVQRKI</sequence>
<dbReference type="InterPro" id="IPR045220">
    <property type="entry name" value="FRHB/FDHB/HCAR-like"/>
</dbReference>
<accession>A0A1S8TDC1</accession>
<name>A0A1S8TDC1_9CLOT</name>
<feature type="domain" description="Coenzyme F420 hydrogenase/dehydrogenase beta subunit N-terminal" evidence="1">
    <location>
        <begin position="73"/>
        <end position="147"/>
    </location>
</feature>
<organism evidence="3 4">
    <name type="scientific">Clostridium puniceum</name>
    <dbReference type="NCBI Taxonomy" id="29367"/>
    <lineage>
        <taxon>Bacteria</taxon>
        <taxon>Bacillati</taxon>
        <taxon>Bacillota</taxon>
        <taxon>Clostridia</taxon>
        <taxon>Eubacteriales</taxon>
        <taxon>Clostridiaceae</taxon>
        <taxon>Clostridium</taxon>
    </lineage>
</organism>
<dbReference type="GO" id="GO:0033354">
    <property type="term" value="P:chlorophyll cycle"/>
    <property type="evidence" value="ECO:0007669"/>
    <property type="project" value="TreeGrafter"/>
</dbReference>
<protein>
    <submittedName>
        <fullName evidence="3">Coenzyme F420-reducing hydrogenase subunit beta</fullName>
    </submittedName>
</protein>
<dbReference type="PANTHER" id="PTHR31332:SF0">
    <property type="entry name" value="7-HYDROXYMETHYL CHLOROPHYLL A REDUCTASE, CHLOROPLASTIC"/>
    <property type="match status" value="1"/>
</dbReference>
<dbReference type="AlphaFoldDB" id="A0A1S8TDC1"/>
<comment type="caution">
    <text evidence="3">The sequence shown here is derived from an EMBL/GenBank/DDBJ whole genome shotgun (WGS) entry which is preliminary data.</text>
</comment>
<keyword evidence="4" id="KW-1185">Reference proteome</keyword>
<dbReference type="STRING" id="29367.CLPUN_30510"/>
<evidence type="ECO:0000259" key="2">
    <source>
        <dbReference type="Pfam" id="PF04432"/>
    </source>
</evidence>
<reference evidence="3 4" key="1">
    <citation type="submission" date="2016-05" db="EMBL/GenBank/DDBJ databases">
        <title>Microbial solvent formation.</title>
        <authorList>
            <person name="Poehlein A."/>
            <person name="Montoya Solano J.D."/>
            <person name="Flitsch S."/>
            <person name="Krabben P."/>
            <person name="Duerre P."/>
            <person name="Daniel R."/>
        </authorList>
    </citation>
    <scope>NUCLEOTIDE SEQUENCE [LARGE SCALE GENOMIC DNA]</scope>
    <source>
        <strain evidence="3 4">DSM 2619</strain>
    </source>
</reference>
<dbReference type="PANTHER" id="PTHR31332">
    <property type="entry name" value="7-HYDROXYMETHYL CHLOROPHYLL A REDUCTASE, CHLOROPLASTIC"/>
    <property type="match status" value="1"/>
</dbReference>
<dbReference type="SUPFAM" id="SSF54862">
    <property type="entry name" value="4Fe-4S ferredoxins"/>
    <property type="match status" value="1"/>
</dbReference>
<dbReference type="GO" id="GO:0090415">
    <property type="term" value="F:7-hydroxymethyl chlorophyll a reductase activity"/>
    <property type="evidence" value="ECO:0007669"/>
    <property type="project" value="TreeGrafter"/>
</dbReference>
<dbReference type="InterPro" id="IPR007516">
    <property type="entry name" value="Co_F420_Hydgase/DH_bsu_N"/>
</dbReference>
<gene>
    <name evidence="3" type="ORF">CLPUN_30510</name>
</gene>
<dbReference type="OrthoDB" id="430408at2"/>
<dbReference type="EMBL" id="LZZM01000180">
    <property type="protein sequence ID" value="OOM75817.1"/>
    <property type="molecule type" value="Genomic_DNA"/>
</dbReference>
<dbReference type="Proteomes" id="UP000190890">
    <property type="component" value="Unassembled WGS sequence"/>
</dbReference>
<feature type="domain" description="Coenzyme F420 hydrogenase/dehydrogenase beta subunit C-terminal" evidence="2">
    <location>
        <begin position="158"/>
        <end position="325"/>
    </location>
</feature>
<evidence type="ECO:0000313" key="4">
    <source>
        <dbReference type="Proteomes" id="UP000190890"/>
    </source>
</evidence>
<proteinExistence type="predicted"/>
<dbReference type="Pfam" id="PF04432">
    <property type="entry name" value="FrhB_FdhB_C"/>
    <property type="match status" value="1"/>
</dbReference>